<dbReference type="AlphaFoldDB" id="A0A4Q7DHP6"/>
<sequence>MQEIEDLRLILRDSSRNRTFIRNWPQAVEKSNEECKKYLFRQHDPDSFEDQDKKKLYSDFKDILDNAWKELFTAAAKITEIIDDGEPDSEMIL</sequence>
<dbReference type="RefSeq" id="WP_130154072.1">
    <property type="nucleotide sequence ID" value="NZ_SCFB01000006.1"/>
</dbReference>
<comment type="caution">
    <text evidence="1">The sequence shown here is derived from an EMBL/GenBank/DDBJ whole genome shotgun (WGS) entry which is preliminary data.</text>
</comment>
<protein>
    <submittedName>
        <fullName evidence="1">Uncharacterized protein</fullName>
    </submittedName>
</protein>
<name>A0A4Q7DHP6_9PROT</name>
<accession>A0A4Q7DHP6</accession>
<evidence type="ECO:0000313" key="1">
    <source>
        <dbReference type="EMBL" id="RZI45818.1"/>
    </source>
</evidence>
<dbReference type="EMBL" id="SCFB01000006">
    <property type="protein sequence ID" value="RZI45818.1"/>
    <property type="molecule type" value="Genomic_DNA"/>
</dbReference>
<proteinExistence type="predicted"/>
<dbReference type="Proteomes" id="UP000293550">
    <property type="component" value="Unassembled WGS sequence"/>
</dbReference>
<evidence type="ECO:0000313" key="2">
    <source>
        <dbReference type="Proteomes" id="UP000293550"/>
    </source>
</evidence>
<organism evidence="1 2">
    <name type="scientific">Candidatus Finniella inopinata</name>
    <dbReference type="NCBI Taxonomy" id="1696036"/>
    <lineage>
        <taxon>Bacteria</taxon>
        <taxon>Pseudomonadati</taxon>
        <taxon>Pseudomonadota</taxon>
        <taxon>Alphaproteobacteria</taxon>
        <taxon>Holosporales</taxon>
        <taxon>Candidatus Paracaedibacteraceae</taxon>
        <taxon>Candidatus Finniella</taxon>
    </lineage>
</organism>
<gene>
    <name evidence="1" type="ORF">EQU50_05125</name>
</gene>
<keyword evidence="2" id="KW-1185">Reference proteome</keyword>
<reference evidence="1 2" key="1">
    <citation type="submission" date="2018-10" db="EMBL/GenBank/DDBJ databases">
        <title>An updated phylogeny of the Alphaproteobacteria reveals that the parasitic Rickettsiales and Holosporales have independent origins.</title>
        <authorList>
            <person name="Munoz-Gomez S.A."/>
            <person name="Hess S."/>
            <person name="Burger G."/>
            <person name="Lang B.F."/>
            <person name="Susko E."/>
            <person name="Slamovits C.H."/>
            <person name="Roger A.J."/>
        </authorList>
    </citation>
    <scope>NUCLEOTIDE SEQUENCE [LARGE SCALE GENOMIC DNA]</scope>
    <source>
        <strain evidence="1">HOLO01</strain>
    </source>
</reference>